<dbReference type="RefSeq" id="WP_151124106.1">
    <property type="nucleotide sequence ID" value="NZ_CP088081.1"/>
</dbReference>
<gene>
    <name evidence="1" type="ORF">F7Q92_10535</name>
</gene>
<organism evidence="1 2">
    <name type="scientific">Ideonella dechloratans</name>
    <dbReference type="NCBI Taxonomy" id="36863"/>
    <lineage>
        <taxon>Bacteria</taxon>
        <taxon>Pseudomonadati</taxon>
        <taxon>Pseudomonadota</taxon>
        <taxon>Betaproteobacteria</taxon>
        <taxon>Burkholderiales</taxon>
        <taxon>Sphaerotilaceae</taxon>
        <taxon>Ideonella</taxon>
    </lineage>
</organism>
<accession>A0A643FCY4</accession>
<protein>
    <submittedName>
        <fullName evidence="1">Uncharacterized protein</fullName>
    </submittedName>
</protein>
<dbReference type="AlphaFoldDB" id="A0A643FCY4"/>
<sequence>MNKEMFTEPGRLSHAVIDWSHGRVLGFAVPADESVRHERVELCLDGVALTSAVAQRSMFDFNEAWGGLPIPPREGCAFSLRIPQASLLPSQLEADAVLLGVRDSQGRWLLEQRLRGPHEVLALTEGAPLDLLYSVAFDRVREGVLRGHVHDRHRLGHVPALQTRLNNGTPVPLPFAGAMDDAGNFSFELSLPLEALVDGENRLHVQGPEGQPLASYPIRLGPASDSLAEHRLQVLEAEVEFLKQLLLTRPDDTAPARLDLFKTEVIGLCSEMLSLQRVQLEREFQARLAAHPTSDAANRNVP</sequence>
<proteinExistence type="predicted"/>
<comment type="caution">
    <text evidence="1">The sequence shown here is derived from an EMBL/GenBank/DDBJ whole genome shotgun (WGS) entry which is preliminary data.</text>
</comment>
<dbReference type="Proteomes" id="UP000430120">
    <property type="component" value="Unassembled WGS sequence"/>
</dbReference>
<dbReference type="EMBL" id="VZPB01000021">
    <property type="protein sequence ID" value="KAB0582486.1"/>
    <property type="molecule type" value="Genomic_DNA"/>
</dbReference>
<evidence type="ECO:0000313" key="1">
    <source>
        <dbReference type="EMBL" id="KAB0582486.1"/>
    </source>
</evidence>
<name>A0A643FCY4_IDEDE</name>
<keyword evidence="2" id="KW-1185">Reference proteome</keyword>
<dbReference type="OrthoDB" id="9828879at2"/>
<evidence type="ECO:0000313" key="2">
    <source>
        <dbReference type="Proteomes" id="UP000430120"/>
    </source>
</evidence>
<reference evidence="1 2" key="1">
    <citation type="submission" date="2019-09" db="EMBL/GenBank/DDBJ databases">
        <title>Draft genome sequences of 48 bacterial type strains from the CCUG.</title>
        <authorList>
            <person name="Tunovic T."/>
            <person name="Pineiro-Iglesias B."/>
            <person name="Unosson C."/>
            <person name="Inganas E."/>
            <person name="Ohlen M."/>
            <person name="Cardew S."/>
            <person name="Jensie-Markopoulos S."/>
            <person name="Salva-Serra F."/>
            <person name="Jaen-Luchoro D."/>
            <person name="Karlsson R."/>
            <person name="Svensson-Stadler L."/>
            <person name="Chun J."/>
            <person name="Moore E."/>
        </authorList>
    </citation>
    <scope>NUCLEOTIDE SEQUENCE [LARGE SCALE GENOMIC DNA]</scope>
    <source>
        <strain evidence="1 2">CCUG 30977</strain>
    </source>
</reference>